<evidence type="ECO:0000313" key="6">
    <source>
        <dbReference type="Proteomes" id="UP000078468"/>
    </source>
</evidence>
<protein>
    <submittedName>
        <fullName evidence="5">Acyltransferase</fullName>
    </submittedName>
</protein>
<geneLocation type="plasmid" evidence="6">
    <name>pspa1</name>
</geneLocation>
<dbReference type="PANTHER" id="PTHR10434">
    <property type="entry name" value="1-ACYL-SN-GLYCEROL-3-PHOSPHATE ACYLTRANSFERASE"/>
    <property type="match status" value="1"/>
</dbReference>
<dbReference type="GO" id="GO:0006654">
    <property type="term" value="P:phosphatidic acid biosynthetic process"/>
    <property type="evidence" value="ECO:0007669"/>
    <property type="project" value="TreeGrafter"/>
</dbReference>
<name>A0A191VAI6_9ACTN</name>
<evidence type="ECO:0000256" key="1">
    <source>
        <dbReference type="ARBA" id="ARBA00022679"/>
    </source>
</evidence>
<evidence type="ECO:0000256" key="3">
    <source>
        <dbReference type="SAM" id="MobiDB-lite"/>
    </source>
</evidence>
<keyword evidence="2 5" id="KW-0012">Acyltransferase</keyword>
<dbReference type="GO" id="GO:0005886">
    <property type="term" value="C:plasma membrane"/>
    <property type="evidence" value="ECO:0007669"/>
    <property type="project" value="TreeGrafter"/>
</dbReference>
<dbReference type="RefSeq" id="WP_064732370.1">
    <property type="nucleotide sequence ID" value="NZ_BMRX01000027.1"/>
</dbReference>
<sequence>MPVPGRTHNPYGFWYRLAAGLVRPVLFLLVERRWRGHEHMPAEGGFLTVANHISPFDPLTFGHFQYSSGRPPRMLAKASLFDVPFVGAMLRRTGQIPVHRGTADAVSALRSAVDAVRAGECVAIYPEGTITRDPGMWPMAGKTGAARIALTTGAPVIPVAQWGAQRIVRPYARGGRGDRRVWLAPRQTVHVVAGAPVDLSRYAGLPLTPDVLRGATEDIMAAVTALLAGIRREEPPTRRHTHARPARETA</sequence>
<evidence type="ECO:0000256" key="2">
    <source>
        <dbReference type="ARBA" id="ARBA00023315"/>
    </source>
</evidence>
<dbReference type="InterPro" id="IPR002123">
    <property type="entry name" value="Plipid/glycerol_acylTrfase"/>
</dbReference>
<dbReference type="Proteomes" id="UP000078468">
    <property type="component" value="Plasmid pspa1"/>
</dbReference>
<proteinExistence type="predicted"/>
<dbReference type="PANTHER" id="PTHR10434:SF55">
    <property type="entry name" value="POSSIBLE ACYLTRANSFERASE"/>
    <property type="match status" value="1"/>
</dbReference>
<organism evidence="5 6">
    <name type="scientific">Streptomyces parvulus</name>
    <dbReference type="NCBI Taxonomy" id="146923"/>
    <lineage>
        <taxon>Bacteria</taxon>
        <taxon>Bacillati</taxon>
        <taxon>Actinomycetota</taxon>
        <taxon>Actinomycetes</taxon>
        <taxon>Kitasatosporales</taxon>
        <taxon>Streptomycetaceae</taxon>
        <taxon>Streptomyces</taxon>
    </lineage>
</organism>
<keyword evidence="1 5" id="KW-0808">Transferase</keyword>
<dbReference type="SMART" id="SM00563">
    <property type="entry name" value="PlsC"/>
    <property type="match status" value="1"/>
</dbReference>
<reference evidence="5 6" key="1">
    <citation type="submission" date="2016-05" db="EMBL/GenBank/DDBJ databases">
        <title>Non-Contiguous Finished Genome Sequence of Streptomyces parvulus 2297 Integrated Site-Specifically with Actinophage R4.</title>
        <authorList>
            <person name="Nishizawa T."/>
            <person name="Miura T."/>
            <person name="Harada C."/>
            <person name="Guo Y."/>
            <person name="Narisawa K."/>
            <person name="Ohta H."/>
            <person name="Takahashi H."/>
            <person name="Shirai M."/>
        </authorList>
    </citation>
    <scope>NUCLEOTIDE SEQUENCE [LARGE SCALE GENOMIC DNA]</scope>
    <source>
        <strain evidence="5 6">2297</strain>
        <plasmid evidence="6">pspa1</plasmid>
    </source>
</reference>
<feature type="domain" description="Phospholipid/glycerol acyltransferase" evidence="4">
    <location>
        <begin position="46"/>
        <end position="164"/>
    </location>
</feature>
<accession>A0A191VAI6</accession>
<feature type="region of interest" description="Disordered" evidence="3">
    <location>
        <begin position="231"/>
        <end position="250"/>
    </location>
</feature>
<dbReference type="AlphaFoldDB" id="A0A191VAI6"/>
<dbReference type="SUPFAM" id="SSF69593">
    <property type="entry name" value="Glycerol-3-phosphate (1)-acyltransferase"/>
    <property type="match status" value="1"/>
</dbReference>
<gene>
    <name evidence="5" type="ORF">Spa2297_33710</name>
</gene>
<evidence type="ECO:0000259" key="4">
    <source>
        <dbReference type="SMART" id="SM00563"/>
    </source>
</evidence>
<dbReference type="EMBL" id="CP015867">
    <property type="protein sequence ID" value="ANJ12041.1"/>
    <property type="molecule type" value="Genomic_DNA"/>
</dbReference>
<dbReference type="CDD" id="cd07989">
    <property type="entry name" value="LPLAT_AGPAT-like"/>
    <property type="match status" value="1"/>
</dbReference>
<evidence type="ECO:0000313" key="5">
    <source>
        <dbReference type="EMBL" id="ANJ12041.1"/>
    </source>
</evidence>
<dbReference type="KEGG" id="spav:Spa2297_33710"/>
<dbReference type="Pfam" id="PF01553">
    <property type="entry name" value="Acyltransferase"/>
    <property type="match status" value="1"/>
</dbReference>
<dbReference type="GO" id="GO:0003841">
    <property type="term" value="F:1-acylglycerol-3-phosphate O-acyltransferase activity"/>
    <property type="evidence" value="ECO:0007669"/>
    <property type="project" value="TreeGrafter"/>
</dbReference>
<keyword evidence="5" id="KW-0614">Plasmid</keyword>